<reference evidence="11" key="1">
    <citation type="journal article" date="2020" name="mSystems">
        <title>Genome- and Community-Level Interaction Insights into Carbon Utilization and Element Cycling Functions of Hydrothermarchaeota in Hydrothermal Sediment.</title>
        <authorList>
            <person name="Zhou Z."/>
            <person name="Liu Y."/>
            <person name="Xu W."/>
            <person name="Pan J."/>
            <person name="Luo Z.H."/>
            <person name="Li M."/>
        </authorList>
    </citation>
    <scope>NUCLEOTIDE SEQUENCE [LARGE SCALE GENOMIC DNA]</scope>
    <source>
        <strain evidence="11">SpSt-210</strain>
    </source>
</reference>
<dbReference type="NCBIfam" id="TIGR00510">
    <property type="entry name" value="lipA"/>
    <property type="match status" value="1"/>
</dbReference>
<dbReference type="InterPro" id="IPR006638">
    <property type="entry name" value="Elp3/MiaA/NifB-like_rSAM"/>
</dbReference>
<dbReference type="Pfam" id="PF16881">
    <property type="entry name" value="LIAS_N"/>
    <property type="match status" value="1"/>
</dbReference>
<feature type="binding site" evidence="9">
    <location>
        <position position="59"/>
    </location>
    <ligand>
        <name>[4Fe-4S] cluster</name>
        <dbReference type="ChEBI" id="CHEBI:49883"/>
        <label>1</label>
    </ligand>
</feature>
<feature type="binding site" evidence="9">
    <location>
        <position position="287"/>
    </location>
    <ligand>
        <name>[4Fe-4S] cluster</name>
        <dbReference type="ChEBI" id="CHEBI:49883"/>
        <label>1</label>
    </ligand>
</feature>
<dbReference type="UniPathway" id="UPA00538">
    <property type="reaction ID" value="UER00593"/>
</dbReference>
<dbReference type="HAMAP" id="MF_00206">
    <property type="entry name" value="Lipoyl_synth"/>
    <property type="match status" value="1"/>
</dbReference>
<dbReference type="GO" id="GO:0005737">
    <property type="term" value="C:cytoplasm"/>
    <property type="evidence" value="ECO:0007669"/>
    <property type="project" value="UniProtKB-SubCell"/>
</dbReference>
<evidence type="ECO:0000256" key="8">
    <source>
        <dbReference type="ARBA" id="ARBA00047326"/>
    </source>
</evidence>
<dbReference type="PANTHER" id="PTHR10949">
    <property type="entry name" value="LIPOYL SYNTHASE"/>
    <property type="match status" value="1"/>
</dbReference>
<dbReference type="GO" id="GO:0016992">
    <property type="term" value="F:lipoate synthase activity"/>
    <property type="evidence" value="ECO:0007669"/>
    <property type="project" value="UniProtKB-UniRule"/>
</dbReference>
<feature type="binding site" evidence="9">
    <location>
        <position position="78"/>
    </location>
    <ligand>
        <name>[4Fe-4S] cluster</name>
        <dbReference type="ChEBI" id="CHEBI:49883"/>
        <label>2</label>
        <note>4Fe-4S-S-AdoMet</note>
    </ligand>
</feature>
<dbReference type="InterPro" id="IPR031691">
    <property type="entry name" value="LIAS_N"/>
</dbReference>
<dbReference type="SFLD" id="SFLDG01058">
    <property type="entry name" value="lipoyl_synthase_like"/>
    <property type="match status" value="1"/>
</dbReference>
<dbReference type="SMART" id="SM00729">
    <property type="entry name" value="Elp3"/>
    <property type="match status" value="1"/>
</dbReference>
<dbReference type="CDD" id="cd01335">
    <property type="entry name" value="Radical_SAM"/>
    <property type="match status" value="1"/>
</dbReference>
<dbReference type="Pfam" id="PF04055">
    <property type="entry name" value="Radical_SAM"/>
    <property type="match status" value="1"/>
</dbReference>
<dbReference type="PIRSF" id="PIRSF005963">
    <property type="entry name" value="Lipoyl_synth"/>
    <property type="match status" value="1"/>
</dbReference>
<protein>
    <recommendedName>
        <fullName evidence="9">Lipoyl synthase</fullName>
        <ecNumber evidence="9">2.8.1.8</ecNumber>
    </recommendedName>
    <alternativeName>
        <fullName evidence="9">Lip-syn</fullName>
        <shortName evidence="9">LS</shortName>
    </alternativeName>
    <alternativeName>
        <fullName evidence="9">Lipoate synthase</fullName>
    </alternativeName>
    <alternativeName>
        <fullName evidence="9">Lipoic acid synthase</fullName>
    </alternativeName>
    <alternativeName>
        <fullName evidence="9">Sulfur insertion protein LipA</fullName>
    </alternativeName>
</protein>
<dbReference type="InterPro" id="IPR013785">
    <property type="entry name" value="Aldolase_TIM"/>
</dbReference>
<name>A0A831WZA4_9BACT</name>
<dbReference type="EMBL" id="DSIY01000210">
    <property type="protein sequence ID" value="HEG91568.1"/>
    <property type="molecule type" value="Genomic_DNA"/>
</dbReference>
<feature type="binding site" evidence="9">
    <location>
        <position position="74"/>
    </location>
    <ligand>
        <name>[4Fe-4S] cluster</name>
        <dbReference type="ChEBI" id="CHEBI:49883"/>
        <label>2</label>
        <note>4Fe-4S-S-AdoMet</note>
    </ligand>
</feature>
<comment type="similarity">
    <text evidence="9">Belongs to the radical SAM superfamily. Lipoyl synthase family.</text>
</comment>
<evidence type="ECO:0000313" key="11">
    <source>
        <dbReference type="EMBL" id="HEG91568.1"/>
    </source>
</evidence>
<comment type="caution">
    <text evidence="11">The sequence shown here is derived from an EMBL/GenBank/DDBJ whole genome shotgun (WGS) entry which is preliminary data.</text>
</comment>
<dbReference type="PANTHER" id="PTHR10949:SF0">
    <property type="entry name" value="LIPOYL SYNTHASE, MITOCHONDRIAL"/>
    <property type="match status" value="1"/>
</dbReference>
<dbReference type="EC" id="2.8.1.8" evidence="9"/>
<comment type="subcellular location">
    <subcellularLocation>
        <location evidence="9">Cytoplasm</location>
    </subcellularLocation>
</comment>
<dbReference type="AlphaFoldDB" id="A0A831WZA4"/>
<dbReference type="NCBIfam" id="NF009544">
    <property type="entry name" value="PRK12928.1"/>
    <property type="match status" value="1"/>
</dbReference>
<evidence type="ECO:0000256" key="1">
    <source>
        <dbReference type="ARBA" id="ARBA00022485"/>
    </source>
</evidence>
<keyword evidence="1 9" id="KW-0004">4Fe-4S</keyword>
<dbReference type="SFLD" id="SFLDF00271">
    <property type="entry name" value="lipoyl_synthase"/>
    <property type="match status" value="1"/>
</dbReference>
<dbReference type="Gene3D" id="3.20.20.70">
    <property type="entry name" value="Aldolase class I"/>
    <property type="match status" value="1"/>
</dbReference>
<dbReference type="NCBIfam" id="NF004019">
    <property type="entry name" value="PRK05481.1"/>
    <property type="match status" value="1"/>
</dbReference>
<evidence type="ECO:0000256" key="4">
    <source>
        <dbReference type="ARBA" id="ARBA00022691"/>
    </source>
</evidence>
<evidence type="ECO:0000256" key="9">
    <source>
        <dbReference type="HAMAP-Rule" id="MF_00206"/>
    </source>
</evidence>
<evidence type="ECO:0000256" key="7">
    <source>
        <dbReference type="ARBA" id="ARBA00023014"/>
    </source>
</evidence>
<dbReference type="GO" id="GO:0046872">
    <property type="term" value="F:metal ion binding"/>
    <property type="evidence" value="ECO:0007669"/>
    <property type="project" value="UniProtKB-KW"/>
</dbReference>
<keyword evidence="5 9" id="KW-0479">Metal-binding</keyword>
<organism evidence="11">
    <name type="scientific">Thermorudis peleae</name>
    <dbReference type="NCBI Taxonomy" id="1382356"/>
    <lineage>
        <taxon>Bacteria</taxon>
        <taxon>Pseudomonadati</taxon>
        <taxon>Thermomicrobiota</taxon>
        <taxon>Thermomicrobia</taxon>
        <taxon>Thermomicrobia incertae sedis</taxon>
        <taxon>Thermorudis</taxon>
    </lineage>
</organism>
<sequence>MRSGDVARTIQPILLQKKPDWFKVRREHGENFRDLKRIMRGLSLHTVCEEARCPNIYECWNQRTATVMILGDLCTRACRFCNVRWGRSSIVDYEEPVRVAEAIAAMGLDFAVITSVNRDDLPDGGASIFAATIREVRRRLPECGIEVLIPDFQGNWQAVRLVVEARPDVIAHNVETVPRLFRKIQPWDRYEWSLELFSQVKAMDPEIITKSGLIVGMGETKEELVQVMRDLRERDVGILTIGQYLPPTPRHYPLDRYYLPEEFDELRAIGYELGFGHVEAGPLVRSSYRAGEQVAAYRLRRLGQTGES</sequence>
<evidence type="ECO:0000256" key="2">
    <source>
        <dbReference type="ARBA" id="ARBA00022490"/>
    </source>
</evidence>
<gene>
    <name evidence="9 11" type="primary">lipA</name>
    <name evidence="11" type="ORF">ENP34_09020</name>
</gene>
<dbReference type="GO" id="GO:0051539">
    <property type="term" value="F:4 iron, 4 sulfur cluster binding"/>
    <property type="evidence" value="ECO:0007669"/>
    <property type="project" value="UniProtKB-UniRule"/>
</dbReference>
<dbReference type="InterPro" id="IPR058240">
    <property type="entry name" value="rSAM_sf"/>
</dbReference>
<comment type="cofactor">
    <cofactor evidence="9">
        <name>[4Fe-4S] cluster</name>
        <dbReference type="ChEBI" id="CHEBI:49883"/>
    </cofactor>
    <text evidence="9">Binds 2 [4Fe-4S] clusters per subunit. One cluster is coordinated with 3 cysteines and an exchangeable S-adenosyl-L-methionine.</text>
</comment>
<evidence type="ECO:0000259" key="10">
    <source>
        <dbReference type="PROSITE" id="PS51918"/>
    </source>
</evidence>
<accession>A0A831WZA4</accession>
<proteinExistence type="inferred from homology"/>
<keyword evidence="6 9" id="KW-0408">Iron</keyword>
<dbReference type="InterPro" id="IPR003698">
    <property type="entry name" value="Lipoyl_synth"/>
</dbReference>
<dbReference type="PROSITE" id="PS51918">
    <property type="entry name" value="RADICAL_SAM"/>
    <property type="match status" value="1"/>
</dbReference>
<comment type="pathway">
    <text evidence="9">Protein modification; protein lipoylation via endogenous pathway; protein N(6)-(lipoyl)lysine from octanoyl-[acyl-carrier-protein]: step 2/2.</text>
</comment>
<feature type="domain" description="Radical SAM core" evidence="10">
    <location>
        <begin position="60"/>
        <end position="276"/>
    </location>
</feature>
<feature type="binding site" evidence="9">
    <location>
        <position position="81"/>
    </location>
    <ligand>
        <name>[4Fe-4S] cluster</name>
        <dbReference type="ChEBI" id="CHEBI:49883"/>
        <label>2</label>
        <note>4Fe-4S-S-AdoMet</note>
    </ligand>
</feature>
<comment type="function">
    <text evidence="9">Catalyzes the radical-mediated insertion of two sulfur atoms into the C-6 and C-8 positions of the octanoyl moiety bound to the lipoyl domains of lipoate-dependent enzymes, thereby converting the octanoylated domains into lipoylated derivatives.</text>
</comment>
<dbReference type="SUPFAM" id="SSF102114">
    <property type="entry name" value="Radical SAM enzymes"/>
    <property type="match status" value="1"/>
</dbReference>
<keyword evidence="4 9" id="KW-0949">S-adenosyl-L-methionine</keyword>
<evidence type="ECO:0000256" key="5">
    <source>
        <dbReference type="ARBA" id="ARBA00022723"/>
    </source>
</evidence>
<keyword evidence="3 9" id="KW-0808">Transferase</keyword>
<dbReference type="GO" id="GO:0009249">
    <property type="term" value="P:protein lipoylation"/>
    <property type="evidence" value="ECO:0007669"/>
    <property type="project" value="UniProtKB-UniRule"/>
</dbReference>
<dbReference type="InterPro" id="IPR007197">
    <property type="entry name" value="rSAM"/>
</dbReference>
<feature type="binding site" evidence="9">
    <location>
        <position position="48"/>
    </location>
    <ligand>
        <name>[4Fe-4S] cluster</name>
        <dbReference type="ChEBI" id="CHEBI:49883"/>
        <label>1</label>
    </ligand>
</feature>
<comment type="catalytic activity">
    <reaction evidence="8 9">
        <text>[[Fe-S] cluster scaffold protein carrying a second [4Fe-4S](2+) cluster] + N(6)-octanoyl-L-lysyl-[protein] + 2 oxidized [2Fe-2S]-[ferredoxin] + 2 S-adenosyl-L-methionine + 4 H(+) = [[Fe-S] cluster scaffold protein] + N(6)-[(R)-dihydrolipoyl]-L-lysyl-[protein] + 4 Fe(3+) + 2 hydrogen sulfide + 2 5'-deoxyadenosine + 2 L-methionine + 2 reduced [2Fe-2S]-[ferredoxin]</text>
        <dbReference type="Rhea" id="RHEA:16585"/>
        <dbReference type="Rhea" id="RHEA-COMP:9928"/>
        <dbReference type="Rhea" id="RHEA-COMP:10000"/>
        <dbReference type="Rhea" id="RHEA-COMP:10001"/>
        <dbReference type="Rhea" id="RHEA-COMP:10475"/>
        <dbReference type="Rhea" id="RHEA-COMP:14568"/>
        <dbReference type="Rhea" id="RHEA-COMP:14569"/>
        <dbReference type="ChEBI" id="CHEBI:15378"/>
        <dbReference type="ChEBI" id="CHEBI:17319"/>
        <dbReference type="ChEBI" id="CHEBI:29034"/>
        <dbReference type="ChEBI" id="CHEBI:29919"/>
        <dbReference type="ChEBI" id="CHEBI:33722"/>
        <dbReference type="ChEBI" id="CHEBI:33737"/>
        <dbReference type="ChEBI" id="CHEBI:33738"/>
        <dbReference type="ChEBI" id="CHEBI:57844"/>
        <dbReference type="ChEBI" id="CHEBI:59789"/>
        <dbReference type="ChEBI" id="CHEBI:78809"/>
        <dbReference type="ChEBI" id="CHEBI:83100"/>
        <dbReference type="EC" id="2.8.1.8"/>
    </reaction>
</comment>
<dbReference type="FunFam" id="3.20.20.70:FF:000040">
    <property type="entry name" value="Lipoyl synthase"/>
    <property type="match status" value="1"/>
</dbReference>
<evidence type="ECO:0000256" key="3">
    <source>
        <dbReference type="ARBA" id="ARBA00022679"/>
    </source>
</evidence>
<feature type="binding site" evidence="9">
    <location>
        <position position="53"/>
    </location>
    <ligand>
        <name>[4Fe-4S] cluster</name>
        <dbReference type="ChEBI" id="CHEBI:49883"/>
        <label>1</label>
    </ligand>
</feature>
<evidence type="ECO:0000256" key="6">
    <source>
        <dbReference type="ARBA" id="ARBA00023004"/>
    </source>
</evidence>
<keyword evidence="7 9" id="KW-0411">Iron-sulfur</keyword>
<keyword evidence="2 9" id="KW-0963">Cytoplasm</keyword>
<dbReference type="SFLD" id="SFLDS00029">
    <property type="entry name" value="Radical_SAM"/>
    <property type="match status" value="1"/>
</dbReference>